<evidence type="ECO:0000313" key="3">
    <source>
        <dbReference type="EMBL" id="MBB3944516.1"/>
    </source>
</evidence>
<dbReference type="EC" id="3.1.1.-" evidence="3"/>
<dbReference type="EMBL" id="JACIDV010000001">
    <property type="protein sequence ID" value="MBB3944516.1"/>
    <property type="molecule type" value="Genomic_DNA"/>
</dbReference>
<dbReference type="InterPro" id="IPR006680">
    <property type="entry name" value="Amidohydro-rel"/>
</dbReference>
<evidence type="ECO:0000256" key="1">
    <source>
        <dbReference type="ARBA" id="ARBA00038310"/>
    </source>
</evidence>
<name>A0A7W6C484_9HYPH</name>
<organism evidence="3 4">
    <name type="scientific">Rhizobium skierniewicense</name>
    <dbReference type="NCBI Taxonomy" id="984260"/>
    <lineage>
        <taxon>Bacteria</taxon>
        <taxon>Pseudomonadati</taxon>
        <taxon>Pseudomonadota</taxon>
        <taxon>Alphaproteobacteria</taxon>
        <taxon>Hyphomicrobiales</taxon>
        <taxon>Rhizobiaceae</taxon>
        <taxon>Rhizobium/Agrobacterium group</taxon>
        <taxon>Rhizobium</taxon>
    </lineage>
</organism>
<proteinExistence type="inferred from homology"/>
<dbReference type="SUPFAM" id="SSF51556">
    <property type="entry name" value="Metallo-dependent hydrolases"/>
    <property type="match status" value="1"/>
</dbReference>
<dbReference type="GO" id="GO:0016787">
    <property type="term" value="F:hydrolase activity"/>
    <property type="evidence" value="ECO:0007669"/>
    <property type="project" value="UniProtKB-KW"/>
</dbReference>
<protein>
    <submittedName>
        <fullName evidence="3">L-fuconolactonase</fullName>
        <ecNumber evidence="3">3.1.1.-</ecNumber>
    </submittedName>
</protein>
<gene>
    <name evidence="3" type="ORF">GGQ73_000439</name>
</gene>
<evidence type="ECO:0000313" key="4">
    <source>
        <dbReference type="Proteomes" id="UP000565286"/>
    </source>
</evidence>
<dbReference type="PANTHER" id="PTHR43569">
    <property type="entry name" value="AMIDOHYDROLASE"/>
    <property type="match status" value="1"/>
</dbReference>
<evidence type="ECO:0000259" key="2">
    <source>
        <dbReference type="Pfam" id="PF04909"/>
    </source>
</evidence>
<reference evidence="3 4" key="1">
    <citation type="submission" date="2020-08" db="EMBL/GenBank/DDBJ databases">
        <title>Genomic Encyclopedia of Type Strains, Phase IV (KMG-IV): sequencing the most valuable type-strain genomes for metagenomic binning, comparative biology and taxonomic classification.</title>
        <authorList>
            <person name="Goeker M."/>
        </authorList>
    </citation>
    <scope>NUCLEOTIDE SEQUENCE [LARGE SCALE GENOMIC DNA]</scope>
    <source>
        <strain evidence="3 4">DSM 26438</strain>
    </source>
</reference>
<comment type="caution">
    <text evidence="3">The sequence shown here is derived from an EMBL/GenBank/DDBJ whole genome shotgun (WGS) entry which is preliminary data.</text>
</comment>
<dbReference type="Proteomes" id="UP000565286">
    <property type="component" value="Unassembled WGS sequence"/>
</dbReference>
<dbReference type="AlphaFoldDB" id="A0A7W6C484"/>
<feature type="domain" description="Amidohydrolase-related" evidence="2">
    <location>
        <begin position="3"/>
        <end position="271"/>
    </location>
</feature>
<sequence length="281" mass="31719">MIIDAHQHYWLMRSREGAWPPAELTAIHRDFEPKDLQPCLEADGVDGTVVVQSLGRAEDTDFLLELAQSVPSILGVVGWVDLIDPVTVQRLDHYATHPKFKGIRPMLQDIDDTNWILDPKATPAIDALVRHDLSFDALVTPRHFGPLLKFAQRHRDLRIVIDHGAKPFIAQGHLVAWRRAMSELAMLPNVHCKLSGLLTEADGNRRLAAVRPYAETIFELFGTRKTIWGSDWPVLTLVSDYRSWFEECRDIVPDADKAAVFGKNAQSFYRLSGIQPSVFVP</sequence>
<keyword evidence="3" id="KW-0378">Hydrolase</keyword>
<dbReference type="InterPro" id="IPR032466">
    <property type="entry name" value="Metal_Hydrolase"/>
</dbReference>
<comment type="similarity">
    <text evidence="1">Belongs to the metallo-dependent hydrolases superfamily.</text>
</comment>
<accession>A0A7W6C484</accession>
<dbReference type="RefSeq" id="WP_183893588.1">
    <property type="nucleotide sequence ID" value="NZ_JACIDV010000001.1"/>
</dbReference>
<dbReference type="Gene3D" id="3.20.20.140">
    <property type="entry name" value="Metal-dependent hydrolases"/>
    <property type="match status" value="1"/>
</dbReference>
<keyword evidence="4" id="KW-1185">Reference proteome</keyword>
<dbReference type="Pfam" id="PF04909">
    <property type="entry name" value="Amidohydro_2"/>
    <property type="match status" value="1"/>
</dbReference>
<dbReference type="InterPro" id="IPR052350">
    <property type="entry name" value="Metallo-dep_Lactonases"/>
</dbReference>
<dbReference type="PANTHER" id="PTHR43569:SF2">
    <property type="entry name" value="AMIDOHYDROLASE-RELATED DOMAIN-CONTAINING PROTEIN"/>
    <property type="match status" value="1"/>
</dbReference>